<dbReference type="PANTHER" id="PTHR34223:SF51">
    <property type="entry name" value="OS06G0556300 PROTEIN"/>
    <property type="match status" value="1"/>
</dbReference>
<dbReference type="Proteomes" id="UP000623129">
    <property type="component" value="Unassembled WGS sequence"/>
</dbReference>
<accession>A0A833QYY6</accession>
<dbReference type="InterPro" id="IPR001810">
    <property type="entry name" value="F-box_dom"/>
</dbReference>
<dbReference type="AlphaFoldDB" id="A0A833QYY6"/>
<dbReference type="InterPro" id="IPR053781">
    <property type="entry name" value="F-box_AtFBL13-like"/>
</dbReference>
<dbReference type="CDD" id="cd22160">
    <property type="entry name" value="F-box_AtFBL13-like"/>
    <property type="match status" value="1"/>
</dbReference>
<feature type="transmembrane region" description="Helical" evidence="1">
    <location>
        <begin position="20"/>
        <end position="39"/>
    </location>
</feature>
<feature type="domain" description="F-box" evidence="2">
    <location>
        <begin position="14"/>
        <end position="52"/>
    </location>
</feature>
<dbReference type="Pfam" id="PF00646">
    <property type="entry name" value="F-box"/>
    <property type="match status" value="1"/>
</dbReference>
<keyword evidence="1" id="KW-0812">Transmembrane</keyword>
<protein>
    <submittedName>
        <fullName evidence="3">F-box/LRR-repeat protein</fullName>
    </submittedName>
</protein>
<dbReference type="InterPro" id="IPR032675">
    <property type="entry name" value="LRR_dom_sf"/>
</dbReference>
<dbReference type="InterPro" id="IPR053197">
    <property type="entry name" value="F-box_SCFL_complex_component"/>
</dbReference>
<keyword evidence="1" id="KW-0472">Membrane</keyword>
<dbReference type="EMBL" id="SWLB01000017">
    <property type="protein sequence ID" value="KAF3327398.1"/>
    <property type="molecule type" value="Genomic_DNA"/>
</dbReference>
<comment type="caution">
    <text evidence="3">The sequence shown here is derived from an EMBL/GenBank/DDBJ whole genome shotgun (WGS) entry which is preliminary data.</text>
</comment>
<dbReference type="InterPro" id="IPR036047">
    <property type="entry name" value="F-box-like_dom_sf"/>
</dbReference>
<reference evidence="3" key="1">
    <citation type="submission" date="2020-01" db="EMBL/GenBank/DDBJ databases">
        <title>Genome sequence of Kobresia littledalei, the first chromosome-level genome in the family Cyperaceae.</title>
        <authorList>
            <person name="Qu G."/>
        </authorList>
    </citation>
    <scope>NUCLEOTIDE SEQUENCE</scope>
    <source>
        <strain evidence="3">C.B.Clarke</strain>
        <tissue evidence="3">Leaf</tissue>
    </source>
</reference>
<keyword evidence="1" id="KW-1133">Transmembrane helix</keyword>
<organism evidence="3 4">
    <name type="scientific">Carex littledalei</name>
    <dbReference type="NCBI Taxonomy" id="544730"/>
    <lineage>
        <taxon>Eukaryota</taxon>
        <taxon>Viridiplantae</taxon>
        <taxon>Streptophyta</taxon>
        <taxon>Embryophyta</taxon>
        <taxon>Tracheophyta</taxon>
        <taxon>Spermatophyta</taxon>
        <taxon>Magnoliopsida</taxon>
        <taxon>Liliopsida</taxon>
        <taxon>Poales</taxon>
        <taxon>Cyperaceae</taxon>
        <taxon>Cyperoideae</taxon>
        <taxon>Cariceae</taxon>
        <taxon>Carex</taxon>
        <taxon>Carex subgen. Euthyceras</taxon>
    </lineage>
</organism>
<evidence type="ECO:0000256" key="1">
    <source>
        <dbReference type="SAM" id="Phobius"/>
    </source>
</evidence>
<evidence type="ECO:0000259" key="2">
    <source>
        <dbReference type="Pfam" id="PF00646"/>
    </source>
</evidence>
<evidence type="ECO:0000313" key="3">
    <source>
        <dbReference type="EMBL" id="KAF3327398.1"/>
    </source>
</evidence>
<dbReference type="SUPFAM" id="SSF81383">
    <property type="entry name" value="F-box domain"/>
    <property type="match status" value="1"/>
</dbReference>
<dbReference type="Gene3D" id="3.80.10.10">
    <property type="entry name" value="Ribonuclease Inhibitor"/>
    <property type="match status" value="1"/>
</dbReference>
<dbReference type="OrthoDB" id="677936at2759"/>
<gene>
    <name evidence="3" type="ORF">FCM35_KLT07516</name>
</gene>
<proteinExistence type="predicted"/>
<evidence type="ECO:0000313" key="4">
    <source>
        <dbReference type="Proteomes" id="UP000623129"/>
    </source>
</evidence>
<sequence length="432" mass="49390">MAIFQSNPDQTDHLSSLSDALLITIISLLPTYIAARTSVLSRRFRHLWKNSPSVDLSTKCIPDGQFKHSTYAAMANSSLLSRTSSNSLLRLHLDLGYLSNSSFFCSLLVHAHALGLRHLTIDGYWGIVEFELLLGFVSDDPFPVLLEPGKEVSTFPNLKNLDISICFHECNFEAVVMMLHHSTALESLELQHKTSDMLGVKRAKRIAWRSMLPCNSDGSNRYVCLKNLHLGENREEFNKLLNKKCTPMRQRVSDYPFPVLLEPGKEVPTFPNLKHLDMSMCFHKCNFETVVTMLHHCTTLESLKLHHKSTDMLGVKRGKRNAWRSMLPRNSDGNNQYACFKNLHFGENRKEFKKLLNKKCTPKRQRLSDYPFSVLMEPGKRVPTFPNVKHLDVSVCLHEYNSEAMVTMLHHSTALESLELHHKQLGFNWDKG</sequence>
<dbReference type="SUPFAM" id="SSF52047">
    <property type="entry name" value="RNI-like"/>
    <property type="match status" value="1"/>
</dbReference>
<dbReference type="PANTHER" id="PTHR34223">
    <property type="entry name" value="OS11G0201299 PROTEIN"/>
    <property type="match status" value="1"/>
</dbReference>
<name>A0A833QYY6_9POAL</name>
<keyword evidence="4" id="KW-1185">Reference proteome</keyword>